<evidence type="ECO:0000256" key="7">
    <source>
        <dbReference type="ARBA" id="ARBA00022868"/>
    </source>
</evidence>
<dbReference type="FunFam" id="1.10.418.10:FF:000020">
    <property type="entry name" value="Cytospin-A isoform 1"/>
    <property type="match status" value="1"/>
</dbReference>
<dbReference type="GO" id="GO:0005737">
    <property type="term" value="C:cytoplasm"/>
    <property type="evidence" value="ECO:0007669"/>
    <property type="project" value="UniProtKB-UniRule"/>
</dbReference>
<dbReference type="PANTHER" id="PTHR23167">
    <property type="entry name" value="CALPONIN HOMOLOGY DOMAIN-CONTAINING PROTEIN DDB_G0272472-RELATED"/>
    <property type="match status" value="1"/>
</dbReference>
<keyword evidence="5 13" id="KW-0963">Cytoplasm</keyword>
<keyword evidence="8 13" id="KW-0965">Cell junction</keyword>
<dbReference type="SMART" id="SM00033">
    <property type="entry name" value="CH"/>
    <property type="match status" value="1"/>
</dbReference>
<accession>A0A4W4GUV3</accession>
<feature type="compositionally biased region" description="Low complexity" evidence="14">
    <location>
        <begin position="37"/>
        <end position="50"/>
    </location>
</feature>
<evidence type="ECO:0000256" key="5">
    <source>
        <dbReference type="ARBA" id="ARBA00022490"/>
    </source>
</evidence>
<evidence type="ECO:0000256" key="8">
    <source>
        <dbReference type="ARBA" id="ARBA00022949"/>
    </source>
</evidence>
<dbReference type="GO" id="GO:0005921">
    <property type="term" value="C:gap junction"/>
    <property type="evidence" value="ECO:0007669"/>
    <property type="project" value="UniProtKB-SubCell"/>
</dbReference>
<reference evidence="16" key="5">
    <citation type="submission" date="2025-09" db="UniProtKB">
        <authorList>
            <consortium name="Ensembl"/>
        </authorList>
    </citation>
    <scope>IDENTIFICATION</scope>
</reference>
<dbReference type="InterPro" id="IPR001715">
    <property type="entry name" value="CH_dom"/>
</dbReference>
<dbReference type="SUPFAM" id="SSF47576">
    <property type="entry name" value="Calponin-homology domain, CH-domain"/>
    <property type="match status" value="1"/>
</dbReference>
<dbReference type="GeneTree" id="ENSGT00940000153592"/>
<evidence type="ECO:0000256" key="14">
    <source>
        <dbReference type="SAM" id="MobiDB-lite"/>
    </source>
</evidence>
<keyword evidence="9" id="KW-0175">Coiled coil</keyword>
<evidence type="ECO:0000259" key="15">
    <source>
        <dbReference type="PROSITE" id="PS50021"/>
    </source>
</evidence>
<comment type="function">
    <text evidence="12 13">Involved in cytokinesis and spindle organization. May play a role in actin cytoskeleton organization and microtubule stabilization and hence required for proper cell adhesion and migration.</text>
</comment>
<keyword evidence="6 13" id="KW-0132">Cell division</keyword>
<evidence type="ECO:0000313" key="17">
    <source>
        <dbReference type="Proteomes" id="UP000314983"/>
    </source>
</evidence>
<feature type="domain" description="Calponin-homology (CH)" evidence="15">
    <location>
        <begin position="402"/>
        <end position="507"/>
    </location>
</feature>
<dbReference type="AlphaFoldDB" id="A0A4W4GUV3"/>
<evidence type="ECO:0000256" key="3">
    <source>
        <dbReference type="ARBA" id="ARBA00011235"/>
    </source>
</evidence>
<keyword evidence="11 13" id="KW-0131">Cell cycle</keyword>
<comment type="similarity">
    <text evidence="2 13">Belongs to the cytospin-A family.</text>
</comment>
<dbReference type="GeneID" id="113588057"/>
<feature type="compositionally biased region" description="Polar residues" evidence="14">
    <location>
        <begin position="27"/>
        <end position="36"/>
    </location>
</feature>
<proteinExistence type="inferred from homology"/>
<evidence type="ECO:0000256" key="13">
    <source>
        <dbReference type="RuleBase" id="RU367063"/>
    </source>
</evidence>
<keyword evidence="7 13" id="KW-0303">Gap junction</keyword>
<evidence type="ECO:0000256" key="10">
    <source>
        <dbReference type="ARBA" id="ARBA00023212"/>
    </source>
</evidence>
<dbReference type="PROSITE" id="PS50021">
    <property type="entry name" value="CH"/>
    <property type="match status" value="1"/>
</dbReference>
<dbReference type="Proteomes" id="UP000314983">
    <property type="component" value="Chromosome 13"/>
</dbReference>
<comment type="subcellular location">
    <subcellularLocation>
        <location evidence="1 13">Cytoplasm</location>
        <location evidence="1 13">Cytoskeleton</location>
        <location evidence="1 13">Spindle</location>
    </subcellularLocation>
    <subcellularLocation>
        <location evidence="13">Cytoplasm</location>
        <location evidence="13">Cytoskeleton</location>
    </subcellularLocation>
    <subcellularLocation>
        <location evidence="13">Cell junction</location>
        <location evidence="13">Gap junction</location>
    </subcellularLocation>
</comment>
<keyword evidence="10 13" id="KW-0206">Cytoskeleton</keyword>
<reference evidence="17" key="1">
    <citation type="journal article" date="2014" name="Science">
        <title>Nonhuman genetics. Genomic basis for the convergent evolution of electric organs.</title>
        <authorList>
            <person name="Gallant J.R."/>
            <person name="Traeger L.L."/>
            <person name="Volkening J.D."/>
            <person name="Moffett H."/>
            <person name="Chen P.H."/>
            <person name="Novina C.D."/>
            <person name="Phillips G.N.Jr."/>
            <person name="Anand R."/>
            <person name="Wells G.B."/>
            <person name="Pinch M."/>
            <person name="Guth R."/>
            <person name="Unguez G.A."/>
            <person name="Albert J.S."/>
            <person name="Zakon H.H."/>
            <person name="Samanta M.P."/>
            <person name="Sussman M.R."/>
        </authorList>
    </citation>
    <scope>NUCLEOTIDE SEQUENCE [LARGE SCALE GENOMIC DNA]</scope>
</reference>
<evidence type="ECO:0000313" key="16">
    <source>
        <dbReference type="Ensembl" id="ENSEEEP00000042493.2"/>
    </source>
</evidence>
<evidence type="ECO:0000256" key="11">
    <source>
        <dbReference type="ARBA" id="ARBA00023306"/>
    </source>
</evidence>
<dbReference type="Ensembl" id="ENSEEET00000042979.2">
    <property type="protein sequence ID" value="ENSEEEP00000042493.2"/>
    <property type="gene ID" value="ENSEEEG00000020066.2"/>
</dbReference>
<feature type="region of interest" description="Disordered" evidence="14">
    <location>
        <begin position="97"/>
        <end position="122"/>
    </location>
</feature>
<feature type="region of interest" description="Disordered" evidence="14">
    <location>
        <begin position="248"/>
        <end position="326"/>
    </location>
</feature>
<reference evidence="16" key="3">
    <citation type="submission" date="2020-05" db="EMBL/GenBank/DDBJ databases">
        <title>Electrophorus electricus (electric eel) genome, fEleEle1, primary haplotype.</title>
        <authorList>
            <person name="Myers G."/>
            <person name="Meyer A."/>
            <person name="Fedrigo O."/>
            <person name="Formenti G."/>
            <person name="Rhie A."/>
            <person name="Tracey A."/>
            <person name="Sims Y."/>
            <person name="Jarvis E.D."/>
        </authorList>
    </citation>
    <scope>NUCLEOTIDE SEQUENCE [LARGE SCALE GENOMIC DNA]</scope>
</reference>
<dbReference type="OMA" id="QNWRERD"/>
<name>A0A4W4GUV3_ELEEL</name>
<feature type="compositionally biased region" description="Basic and acidic residues" evidence="14">
    <location>
        <begin position="271"/>
        <end position="280"/>
    </location>
</feature>
<feature type="compositionally biased region" description="Basic and acidic residues" evidence="14">
    <location>
        <begin position="291"/>
        <end position="308"/>
    </location>
</feature>
<reference evidence="16" key="4">
    <citation type="submission" date="2025-08" db="UniProtKB">
        <authorList>
            <consortium name="Ensembl"/>
        </authorList>
    </citation>
    <scope>IDENTIFICATION</scope>
</reference>
<evidence type="ECO:0000256" key="2">
    <source>
        <dbReference type="ARBA" id="ARBA00009452"/>
    </source>
</evidence>
<evidence type="ECO:0000256" key="1">
    <source>
        <dbReference type="ARBA" id="ARBA00004186"/>
    </source>
</evidence>
<keyword evidence="17" id="KW-1185">Reference proteome</keyword>
<dbReference type="InterPro" id="IPR050540">
    <property type="entry name" value="F-actin_Monoox_Mical"/>
</dbReference>
<reference evidence="17" key="2">
    <citation type="journal article" date="2017" name="Sci. Adv.">
        <title>A tail of two voltages: Proteomic comparison of the three electric organs of the electric eel.</title>
        <authorList>
            <person name="Traeger L.L."/>
            <person name="Sabat G."/>
            <person name="Barrett-Wilt G.A."/>
            <person name="Wells G.B."/>
            <person name="Sussman M.R."/>
        </authorList>
    </citation>
    <scope>NUCLEOTIDE SEQUENCE [LARGE SCALE GENOMIC DNA]</scope>
</reference>
<evidence type="ECO:0000256" key="6">
    <source>
        <dbReference type="ARBA" id="ARBA00022618"/>
    </source>
</evidence>
<protein>
    <recommendedName>
        <fullName evidence="4 13">Cytospin-A</fullName>
    </recommendedName>
</protein>
<organism evidence="16 17">
    <name type="scientific">Electrophorus electricus</name>
    <name type="common">Electric eel</name>
    <name type="synonym">Gymnotus electricus</name>
    <dbReference type="NCBI Taxonomy" id="8005"/>
    <lineage>
        <taxon>Eukaryota</taxon>
        <taxon>Metazoa</taxon>
        <taxon>Chordata</taxon>
        <taxon>Craniata</taxon>
        <taxon>Vertebrata</taxon>
        <taxon>Euteleostomi</taxon>
        <taxon>Actinopterygii</taxon>
        <taxon>Neopterygii</taxon>
        <taxon>Teleostei</taxon>
        <taxon>Ostariophysi</taxon>
        <taxon>Gymnotiformes</taxon>
        <taxon>Gymnotoidei</taxon>
        <taxon>Gymnotidae</taxon>
        <taxon>Electrophorus</taxon>
    </lineage>
</organism>
<feature type="region of interest" description="Disordered" evidence="14">
    <location>
        <begin position="1"/>
        <end position="71"/>
    </location>
</feature>
<evidence type="ECO:0000256" key="4">
    <source>
        <dbReference type="ARBA" id="ARBA00015657"/>
    </source>
</evidence>
<evidence type="ECO:0000256" key="12">
    <source>
        <dbReference type="ARBA" id="ARBA00025131"/>
    </source>
</evidence>
<sequence>MGNYSAKERNGAPGSPLDLYHSPPISPQTLTSPGNPTHSDTNSTSDRTSSPVTDPASTAIGPRGRLSLDKTGSVSVKVGSFPISPPRHGRVEVRSLRRSLTDTTPTERSQVSASPVQVAPPTVAWSDPGAQVDRGLLQECVVALGLSTAEEKSHTLTDILKCFLSEREQMKEELRSLMEKIQAERSEWLQFQSDLQVALVVADRLRAEAEEEMTTLREARHDWEKQLAEAQQRRQEVEGQMQHLKVELEQSRQRQNQGGDPPGQNGAHLFRGREGGRDGCLRSVGMSGAGRGEHQEGDAKTGTAERPRSLSRLPSDSPTNVVNGISQTSVALKTRSVRNNNNLTRERLTLDQQDNLVNLCKDKKEENPSLPLSSSPLIDLPNKVSRTKPSEDLNTLLRRHGGSKRNSLLRWCQARTNGYQNIEITNFSSSWVDGLAFCAVYHTYLPTYIPYNTLSPENKRENLLLAFQTGQEVGIAASLTVEEMMKVEGPDWQRVLGYVESVYRHFEM</sequence>
<feature type="compositionally biased region" description="Polar residues" evidence="14">
    <location>
        <begin position="101"/>
        <end position="115"/>
    </location>
</feature>
<dbReference type="GO" id="GO:0005819">
    <property type="term" value="C:spindle"/>
    <property type="evidence" value="ECO:0007669"/>
    <property type="project" value="UniProtKB-SubCell"/>
</dbReference>
<dbReference type="PANTHER" id="PTHR23167:SF18">
    <property type="entry name" value="CYTOSPIN-A"/>
    <property type="match status" value="1"/>
</dbReference>
<dbReference type="Gene3D" id="1.10.418.10">
    <property type="entry name" value="Calponin-like domain"/>
    <property type="match status" value="1"/>
</dbReference>
<feature type="compositionally biased region" description="Low complexity" evidence="14">
    <location>
        <begin position="253"/>
        <end position="266"/>
    </location>
</feature>
<comment type="subunit">
    <text evidence="3 13">May interact with both microtubules and actin cytoskeleton.</text>
</comment>
<dbReference type="Pfam" id="PF00307">
    <property type="entry name" value="CH"/>
    <property type="match status" value="1"/>
</dbReference>
<dbReference type="InterPro" id="IPR036872">
    <property type="entry name" value="CH_dom_sf"/>
</dbReference>
<feature type="compositionally biased region" description="Basic and acidic residues" evidence="14">
    <location>
        <begin position="1"/>
        <end position="10"/>
    </location>
</feature>
<dbReference type="GO" id="GO:0051301">
    <property type="term" value="P:cell division"/>
    <property type="evidence" value="ECO:0007669"/>
    <property type="project" value="UniProtKB-UniRule"/>
</dbReference>
<dbReference type="RefSeq" id="XP_035388588.1">
    <property type="nucleotide sequence ID" value="XM_035532695.1"/>
</dbReference>
<gene>
    <name evidence="16" type="primary">si:ch211-195o20.7</name>
</gene>
<evidence type="ECO:0000256" key="9">
    <source>
        <dbReference type="ARBA" id="ARBA00023054"/>
    </source>
</evidence>